<comment type="similarity">
    <text evidence="1">Belongs to the CapA family.</text>
</comment>
<sequence>MTESCNHQRRRLMAGLAAAPVLLLCGAKRLSPVQTLTLTGQALIAHDLCADAYPGLAAVIAEIRRGDVAMTDLETAIRTRASGAPTRDGVFLHEAGIDELRCLRTLGFDMLALANNHAGDFGRDGILATLQATREAGFHAAGSGRNLADASRAARLATAGQPVALIAMATGKIRDGAAATANQPGINELRLAAPDQPENEDVERIHAAIRDAAGSARVVACLHNHDWVDDMRVTREWTRRFARSCIDAGASAFFAHGAPLLHGIELHHDAPIFYCLGSLIFHSRTAPGHYPVEVWESAIAHLHYRDGRLRQLELVPVVLNERGDDAVRQNETRGRPRIATGEDALRILTRLQVLSSAFGTSLRIARARGWIEVG</sequence>
<name>A0ABV2PWN2_9GAMM</name>
<proteinExistence type="inferred from homology"/>
<evidence type="ECO:0000313" key="3">
    <source>
        <dbReference type="EMBL" id="MET4569042.1"/>
    </source>
</evidence>
<dbReference type="EMBL" id="JBEPSD010000001">
    <property type="protein sequence ID" value="MET4569042.1"/>
    <property type="molecule type" value="Genomic_DNA"/>
</dbReference>
<dbReference type="RefSeq" id="WP_354547849.1">
    <property type="nucleotide sequence ID" value="NZ_JBEPSD010000001.1"/>
</dbReference>
<evidence type="ECO:0000256" key="1">
    <source>
        <dbReference type="ARBA" id="ARBA00005662"/>
    </source>
</evidence>
<reference evidence="3 4" key="1">
    <citation type="submission" date="2024-06" db="EMBL/GenBank/DDBJ databases">
        <title>Sorghum-associated microbial communities from plants grown in Nebraska, USA.</title>
        <authorList>
            <person name="Schachtman D."/>
        </authorList>
    </citation>
    <scope>NUCLEOTIDE SEQUENCE [LARGE SCALE GENOMIC DNA]</scope>
    <source>
        <strain evidence="3 4">1757</strain>
    </source>
</reference>
<gene>
    <name evidence="3" type="ORF">ABIE04_001369</name>
</gene>
<dbReference type="SMART" id="SM00854">
    <property type="entry name" value="PGA_cap"/>
    <property type="match status" value="1"/>
</dbReference>
<dbReference type="Proteomes" id="UP001549251">
    <property type="component" value="Unassembled WGS sequence"/>
</dbReference>
<feature type="domain" description="Capsule synthesis protein CapA" evidence="2">
    <location>
        <begin position="35"/>
        <end position="283"/>
    </location>
</feature>
<organism evidence="3 4">
    <name type="scientific">Rhodanobacter soli</name>
    <dbReference type="NCBI Taxonomy" id="590609"/>
    <lineage>
        <taxon>Bacteria</taxon>
        <taxon>Pseudomonadati</taxon>
        <taxon>Pseudomonadota</taxon>
        <taxon>Gammaproteobacteria</taxon>
        <taxon>Lysobacterales</taxon>
        <taxon>Rhodanobacteraceae</taxon>
        <taxon>Rhodanobacter</taxon>
    </lineage>
</organism>
<protein>
    <submittedName>
        <fullName evidence="3">Poly-gamma-glutamate capsule biosynthesis protein CapA/YwtB (Metallophosphatase superfamily)</fullName>
    </submittedName>
</protein>
<comment type="caution">
    <text evidence="3">The sequence shown here is derived from an EMBL/GenBank/DDBJ whole genome shotgun (WGS) entry which is preliminary data.</text>
</comment>
<dbReference type="PANTHER" id="PTHR33393">
    <property type="entry name" value="POLYGLUTAMINE SYNTHESIS ACCESSORY PROTEIN RV0574C-RELATED"/>
    <property type="match status" value="1"/>
</dbReference>
<accession>A0ABV2PWN2</accession>
<dbReference type="InterPro" id="IPR029052">
    <property type="entry name" value="Metallo-depent_PP-like"/>
</dbReference>
<dbReference type="Pfam" id="PF09587">
    <property type="entry name" value="PGA_cap"/>
    <property type="match status" value="1"/>
</dbReference>
<dbReference type="SUPFAM" id="SSF56300">
    <property type="entry name" value="Metallo-dependent phosphatases"/>
    <property type="match status" value="1"/>
</dbReference>
<evidence type="ECO:0000259" key="2">
    <source>
        <dbReference type="SMART" id="SM00854"/>
    </source>
</evidence>
<dbReference type="InterPro" id="IPR019079">
    <property type="entry name" value="Capsule_synth_CapA"/>
</dbReference>
<evidence type="ECO:0000313" key="4">
    <source>
        <dbReference type="Proteomes" id="UP001549251"/>
    </source>
</evidence>
<keyword evidence="4" id="KW-1185">Reference proteome</keyword>
<dbReference type="PANTHER" id="PTHR33393:SF13">
    <property type="entry name" value="PGA BIOSYNTHESIS PROTEIN CAPA"/>
    <property type="match status" value="1"/>
</dbReference>
<dbReference type="InterPro" id="IPR052169">
    <property type="entry name" value="CW_Biosynth-Accessory"/>
</dbReference>